<dbReference type="Proteomes" id="UP000185598">
    <property type="component" value="Unassembled WGS sequence"/>
</dbReference>
<dbReference type="InterPro" id="IPR018968">
    <property type="entry name" value="Phasin"/>
</dbReference>
<name>A0A1Q9A3A3_9HYPH</name>
<dbReference type="Proteomes" id="UP000544107">
    <property type="component" value="Unassembled WGS sequence"/>
</dbReference>
<dbReference type="OrthoDB" id="7678100at2"/>
<gene>
    <name evidence="3" type="ORF">BJF91_17715</name>
    <name evidence="2" type="ORF">GGQ71_000163</name>
</gene>
<evidence type="ECO:0000313" key="4">
    <source>
        <dbReference type="Proteomes" id="UP000185598"/>
    </source>
</evidence>
<dbReference type="RefSeq" id="WP_075614749.1">
    <property type="nucleotide sequence ID" value="NZ_JACIED010000001.1"/>
</dbReference>
<keyword evidence="4" id="KW-1185">Reference proteome</keyword>
<evidence type="ECO:0000313" key="5">
    <source>
        <dbReference type="Proteomes" id="UP000544107"/>
    </source>
</evidence>
<dbReference type="EMBL" id="MKIN01000022">
    <property type="protein sequence ID" value="OLP48958.1"/>
    <property type="molecule type" value="Genomic_DNA"/>
</dbReference>
<dbReference type="Pfam" id="PF09361">
    <property type="entry name" value="Phasin_2"/>
    <property type="match status" value="1"/>
</dbReference>
<proteinExistence type="predicted"/>
<reference evidence="3 4" key="1">
    <citation type="submission" date="2016-09" db="EMBL/GenBank/DDBJ databases">
        <title>Rhizobium oryziradicis sp. nov., isolated from the root of rice.</title>
        <authorList>
            <person name="Zhao J."/>
            <person name="Zhang X."/>
        </authorList>
    </citation>
    <scope>NUCLEOTIDE SEQUENCE [LARGE SCALE GENOMIC DNA]</scope>
    <source>
        <strain evidence="3 4">14971</strain>
    </source>
</reference>
<dbReference type="AlphaFoldDB" id="A0A1Q9A3A3"/>
<reference evidence="2 5" key="2">
    <citation type="submission" date="2020-08" db="EMBL/GenBank/DDBJ databases">
        <title>Genomic Encyclopedia of Type Strains, Phase IV (KMG-IV): sequencing the most valuable type-strain genomes for metagenomic binning, comparative biology and taxonomic classification.</title>
        <authorList>
            <person name="Goeker M."/>
        </authorList>
    </citation>
    <scope>NUCLEOTIDE SEQUENCE [LARGE SCALE GENOMIC DNA]</scope>
    <source>
        <strain evidence="2 5">DSM 100021</strain>
    </source>
</reference>
<protein>
    <submittedName>
        <fullName evidence="3">Phasin family protein</fullName>
    </submittedName>
</protein>
<organism evidence="3 4">
    <name type="scientific">Allorhizobium taibaishanense</name>
    <dbReference type="NCBI Taxonomy" id="887144"/>
    <lineage>
        <taxon>Bacteria</taxon>
        <taxon>Pseudomonadati</taxon>
        <taxon>Pseudomonadota</taxon>
        <taxon>Alphaproteobacteria</taxon>
        <taxon>Hyphomicrobiales</taxon>
        <taxon>Rhizobiaceae</taxon>
        <taxon>Rhizobium/Agrobacterium group</taxon>
        <taxon>Allorhizobium</taxon>
    </lineage>
</organism>
<feature type="domain" description="Phasin" evidence="1">
    <location>
        <begin position="5"/>
        <end position="102"/>
    </location>
</feature>
<comment type="caution">
    <text evidence="3">The sequence shown here is derived from an EMBL/GenBank/DDBJ whole genome shotgun (WGS) entry which is preliminary data.</text>
</comment>
<accession>A0A1Q9A3A3</accession>
<dbReference type="STRING" id="887144.BJF91_17715"/>
<evidence type="ECO:0000259" key="1">
    <source>
        <dbReference type="Pfam" id="PF09361"/>
    </source>
</evidence>
<sequence>MLNFEDVNKKSKEAVDTMVKNYSEVAKGFQAIAAETQEYQKKSFQEVTGLVEQLTAARSIETVLELQTKYAKSSFESFMAEATKIGEMYVELAKTAYKPYEAPIARASSKIVPAAAAA</sequence>
<dbReference type="EMBL" id="JACIED010000001">
    <property type="protein sequence ID" value="MBB4005927.1"/>
    <property type="molecule type" value="Genomic_DNA"/>
</dbReference>
<evidence type="ECO:0000313" key="2">
    <source>
        <dbReference type="EMBL" id="MBB4005927.1"/>
    </source>
</evidence>
<evidence type="ECO:0000313" key="3">
    <source>
        <dbReference type="EMBL" id="OLP48958.1"/>
    </source>
</evidence>